<gene>
    <name evidence="8" type="ORF">B7463_g3381</name>
</gene>
<evidence type="ECO:0000256" key="4">
    <source>
        <dbReference type="ARBA" id="ARBA00022989"/>
    </source>
</evidence>
<accession>A0A3E2HHQ8</accession>
<name>A0A3E2HHQ8_SCYLI</name>
<feature type="compositionally biased region" description="Basic and acidic residues" evidence="6">
    <location>
        <begin position="516"/>
        <end position="530"/>
    </location>
</feature>
<keyword evidence="3" id="KW-0812">Transmembrane</keyword>
<feature type="region of interest" description="Disordered" evidence="6">
    <location>
        <begin position="504"/>
        <end position="543"/>
    </location>
</feature>
<evidence type="ECO:0000256" key="1">
    <source>
        <dbReference type="ARBA" id="ARBA00004651"/>
    </source>
</evidence>
<dbReference type="PANTHER" id="PTHR34697">
    <property type="entry name" value="PHOSPHATIDYLGLYCEROL LYSYLTRANSFERASE"/>
    <property type="match status" value="1"/>
</dbReference>
<keyword evidence="5" id="KW-0472">Membrane</keyword>
<reference evidence="8 9" key="1">
    <citation type="submission" date="2018-05" db="EMBL/GenBank/DDBJ databases">
        <title>Draft genome sequence of Scytalidium lignicola DSM 105466, a ubiquitous saprotrophic fungus.</title>
        <authorList>
            <person name="Buettner E."/>
            <person name="Gebauer A.M."/>
            <person name="Hofrichter M."/>
            <person name="Liers C."/>
            <person name="Kellner H."/>
        </authorList>
    </citation>
    <scope>NUCLEOTIDE SEQUENCE [LARGE SCALE GENOMIC DNA]</scope>
    <source>
        <strain evidence="8 9">DSM 105466</strain>
    </source>
</reference>
<dbReference type="GO" id="GO:0016755">
    <property type="term" value="F:aminoacyltransferase activity"/>
    <property type="evidence" value="ECO:0007669"/>
    <property type="project" value="TreeGrafter"/>
</dbReference>
<evidence type="ECO:0000256" key="2">
    <source>
        <dbReference type="ARBA" id="ARBA00022475"/>
    </source>
</evidence>
<dbReference type="OrthoDB" id="5421852at2759"/>
<feature type="non-terminal residue" evidence="8">
    <location>
        <position position="1"/>
    </location>
</feature>
<comment type="caution">
    <text evidence="8">The sequence shown here is derived from an EMBL/GenBank/DDBJ whole genome shotgun (WGS) entry which is preliminary data.</text>
</comment>
<evidence type="ECO:0000256" key="6">
    <source>
        <dbReference type="SAM" id="MobiDB-lite"/>
    </source>
</evidence>
<dbReference type="Pfam" id="PF09924">
    <property type="entry name" value="LPG_synthase_C"/>
    <property type="match status" value="1"/>
</dbReference>
<protein>
    <recommendedName>
        <fullName evidence="7">Phosphatidylglycerol lysyltransferase C-terminal domain-containing protein</fullName>
    </recommendedName>
</protein>
<organism evidence="8 9">
    <name type="scientific">Scytalidium lignicola</name>
    <name type="common">Hyphomycete</name>
    <dbReference type="NCBI Taxonomy" id="5539"/>
    <lineage>
        <taxon>Eukaryota</taxon>
        <taxon>Fungi</taxon>
        <taxon>Dikarya</taxon>
        <taxon>Ascomycota</taxon>
        <taxon>Pezizomycotina</taxon>
        <taxon>Leotiomycetes</taxon>
        <taxon>Leotiomycetes incertae sedis</taxon>
        <taxon>Scytalidium</taxon>
    </lineage>
</organism>
<dbReference type="GO" id="GO:0005886">
    <property type="term" value="C:plasma membrane"/>
    <property type="evidence" value="ECO:0007669"/>
    <property type="project" value="UniProtKB-SubCell"/>
</dbReference>
<dbReference type="PANTHER" id="PTHR34697:SF2">
    <property type="entry name" value="PHOSPHATIDYLGLYCEROL LYSYLTRANSFERASE"/>
    <property type="match status" value="1"/>
</dbReference>
<evidence type="ECO:0000313" key="9">
    <source>
        <dbReference type="Proteomes" id="UP000258309"/>
    </source>
</evidence>
<dbReference type="AlphaFoldDB" id="A0A3E2HHQ8"/>
<sequence>MATNIADTANQLRLRTGQDGRKTKRRQTNHPGAMPTITPEPKLFEKLGSSMVDLLVRDLQAPHDTPTLLDRLRNLGIINVQLVNPQKDITTPVKGQHFSNLQRDVFKTVTQDQIQHKTSSDCTSASSTLHSMSSGISERKRQNHGNIFTLGDFAAVYALDALADEYGRVSHMGILDQSYSFFITKDLDAALYFKVKNNICLVGGDPLCPEKLYPELLEQFAQYRRKHHWGIIFVGASDTFVSYAEQQNWTTLQFGSERVLNPVTNPVLREETAKRIATQNRQLLNPSKGGITLGIYNPSIVKDVELEKQLVAVYDAWRDARNQTQSPQAFITVYDPFAIPGLMTYIYTKDHAGTPNGFAALRRIGANNGFHIDPCVPAPSAPRGISDLLIFSSMALLNAAGCTYLSFGYEPLTQPGEISGMPSWVEKVTRKTHKSVFKGLKVSGKKVYHDKWCPDETQSTGLHLVFPSGTPGIQHIIAVMHFANISIKSLLSIKMKKMVGLQKDSEVSAKNTTNMTERERKGKFEGDKIVESQLSSTKKENCE</sequence>
<proteinExistence type="predicted"/>
<evidence type="ECO:0000259" key="7">
    <source>
        <dbReference type="Pfam" id="PF09924"/>
    </source>
</evidence>
<dbReference type="GO" id="GO:0055091">
    <property type="term" value="P:phospholipid homeostasis"/>
    <property type="evidence" value="ECO:0007669"/>
    <property type="project" value="TreeGrafter"/>
</dbReference>
<dbReference type="InterPro" id="IPR051211">
    <property type="entry name" value="PG_lysyltransferase"/>
</dbReference>
<dbReference type="EMBL" id="NCSJ02000044">
    <property type="protein sequence ID" value="RFU32960.1"/>
    <property type="molecule type" value="Genomic_DNA"/>
</dbReference>
<dbReference type="InterPro" id="IPR024320">
    <property type="entry name" value="LPG_synthase_C"/>
</dbReference>
<dbReference type="Proteomes" id="UP000258309">
    <property type="component" value="Unassembled WGS sequence"/>
</dbReference>
<feature type="non-terminal residue" evidence="8">
    <location>
        <position position="543"/>
    </location>
</feature>
<dbReference type="OMA" id="THTAALC"/>
<feature type="compositionally biased region" description="Polar residues" evidence="6">
    <location>
        <begin position="1"/>
        <end position="13"/>
    </location>
</feature>
<keyword evidence="4" id="KW-1133">Transmembrane helix</keyword>
<keyword evidence="2" id="KW-1003">Cell membrane</keyword>
<keyword evidence="9" id="KW-1185">Reference proteome</keyword>
<feature type="domain" description="Phosphatidylglycerol lysyltransferase C-terminal" evidence="7">
    <location>
        <begin position="168"/>
        <end position="456"/>
    </location>
</feature>
<evidence type="ECO:0000313" key="8">
    <source>
        <dbReference type="EMBL" id="RFU32960.1"/>
    </source>
</evidence>
<feature type="region of interest" description="Disordered" evidence="6">
    <location>
        <begin position="1"/>
        <end position="38"/>
    </location>
</feature>
<evidence type="ECO:0000256" key="3">
    <source>
        <dbReference type="ARBA" id="ARBA00022692"/>
    </source>
</evidence>
<comment type="subcellular location">
    <subcellularLocation>
        <location evidence="1">Cell membrane</location>
        <topology evidence="1">Multi-pass membrane protein</topology>
    </subcellularLocation>
</comment>
<evidence type="ECO:0000256" key="5">
    <source>
        <dbReference type="ARBA" id="ARBA00023136"/>
    </source>
</evidence>
<dbReference type="STRING" id="5539.A0A3E2HHQ8"/>